<dbReference type="EMBL" id="JBHUCO010000015">
    <property type="protein sequence ID" value="MFD1518824.1"/>
    <property type="molecule type" value="Genomic_DNA"/>
</dbReference>
<reference evidence="3" key="1">
    <citation type="journal article" date="2019" name="Int. J. Syst. Evol. Microbiol.">
        <title>The Global Catalogue of Microorganisms (GCM) 10K type strain sequencing project: providing services to taxonomists for standard genome sequencing and annotation.</title>
        <authorList>
            <consortium name="The Broad Institute Genomics Platform"/>
            <consortium name="The Broad Institute Genome Sequencing Center for Infectious Disease"/>
            <person name="Wu L."/>
            <person name="Ma J."/>
        </authorList>
    </citation>
    <scope>NUCLEOTIDE SEQUENCE [LARGE SCALE GENOMIC DNA]</scope>
    <source>
        <strain evidence="3">CCM 7043</strain>
    </source>
</reference>
<sequence>MSGTRSPDPAAHCSPIPAAGGLPALQRMAGNAAVSRWLGERRATPASPTAAIQRAPQDWKGTATKKALANEKVLAPNDPFVHTLHHIVPKSMLATFAGLLTPAQRTLVVQEVGPHANKAFTTTNDNLAAVTKALQNLPANFVLGPDPADREDDPGAQPDYNYADDGSITPRSEHLEKAYEFMNRKINGGTPVTITDAELTDEFIQPLIDASEEHNKVAAGGVGLDRGRAAWSGDPAHGQARRPAPIEPLL</sequence>
<feature type="region of interest" description="Disordered" evidence="1">
    <location>
        <begin position="228"/>
        <end position="250"/>
    </location>
</feature>
<proteinExistence type="predicted"/>
<protein>
    <submittedName>
        <fullName evidence="2">Uncharacterized protein</fullName>
    </submittedName>
</protein>
<feature type="region of interest" description="Disordered" evidence="1">
    <location>
        <begin position="144"/>
        <end position="168"/>
    </location>
</feature>
<evidence type="ECO:0000256" key="1">
    <source>
        <dbReference type="SAM" id="MobiDB-lite"/>
    </source>
</evidence>
<gene>
    <name evidence="2" type="ORF">ACFSJD_15110</name>
</gene>
<name>A0ABW4ETD2_9PSEU</name>
<organism evidence="2 3">
    <name type="scientific">Pseudonocardia yunnanensis</name>
    <dbReference type="NCBI Taxonomy" id="58107"/>
    <lineage>
        <taxon>Bacteria</taxon>
        <taxon>Bacillati</taxon>
        <taxon>Actinomycetota</taxon>
        <taxon>Actinomycetes</taxon>
        <taxon>Pseudonocardiales</taxon>
        <taxon>Pseudonocardiaceae</taxon>
        <taxon>Pseudonocardia</taxon>
    </lineage>
</organism>
<keyword evidence="3" id="KW-1185">Reference proteome</keyword>
<evidence type="ECO:0000313" key="2">
    <source>
        <dbReference type="EMBL" id="MFD1518824.1"/>
    </source>
</evidence>
<accession>A0ABW4ETD2</accession>
<comment type="caution">
    <text evidence="2">The sequence shown here is derived from an EMBL/GenBank/DDBJ whole genome shotgun (WGS) entry which is preliminary data.</text>
</comment>
<dbReference type="RefSeq" id="WP_344718036.1">
    <property type="nucleotide sequence ID" value="NZ_BAAAUS010000001.1"/>
</dbReference>
<evidence type="ECO:0000313" key="3">
    <source>
        <dbReference type="Proteomes" id="UP001597114"/>
    </source>
</evidence>
<dbReference type="Proteomes" id="UP001597114">
    <property type="component" value="Unassembled WGS sequence"/>
</dbReference>